<organism evidence="1 2">
    <name type="scientific">Thlaspi arvense</name>
    <name type="common">Field penny-cress</name>
    <dbReference type="NCBI Taxonomy" id="13288"/>
    <lineage>
        <taxon>Eukaryota</taxon>
        <taxon>Viridiplantae</taxon>
        <taxon>Streptophyta</taxon>
        <taxon>Embryophyta</taxon>
        <taxon>Tracheophyta</taxon>
        <taxon>Spermatophyta</taxon>
        <taxon>Magnoliopsida</taxon>
        <taxon>eudicotyledons</taxon>
        <taxon>Gunneridae</taxon>
        <taxon>Pentapetalae</taxon>
        <taxon>rosids</taxon>
        <taxon>malvids</taxon>
        <taxon>Brassicales</taxon>
        <taxon>Brassicaceae</taxon>
        <taxon>Thlaspideae</taxon>
        <taxon>Thlaspi</taxon>
    </lineage>
</organism>
<accession>A0AAU9RKP4</accession>
<reference evidence="1 2" key="1">
    <citation type="submission" date="2022-03" db="EMBL/GenBank/DDBJ databases">
        <authorList>
            <person name="Nunn A."/>
            <person name="Chopra R."/>
            <person name="Nunn A."/>
            <person name="Contreras Garrido A."/>
        </authorList>
    </citation>
    <scope>NUCLEOTIDE SEQUENCE [LARGE SCALE GENOMIC DNA]</scope>
</reference>
<name>A0AAU9RKP4_THLAR</name>
<gene>
    <name evidence="1" type="ORF">TAV2_LOCUS4777</name>
</gene>
<dbReference type="EMBL" id="CAJVSB020000188">
    <property type="protein sequence ID" value="CAH2042788.1"/>
    <property type="molecule type" value="Genomic_DNA"/>
</dbReference>
<comment type="caution">
    <text evidence="1">The sequence shown here is derived from an EMBL/GenBank/DDBJ whole genome shotgun (WGS) entry which is preliminary data.</text>
</comment>
<protein>
    <submittedName>
        <fullName evidence="1">Uncharacterized protein</fullName>
    </submittedName>
</protein>
<dbReference type="Proteomes" id="UP000836841">
    <property type="component" value="Unassembled WGS sequence"/>
</dbReference>
<keyword evidence="2" id="KW-1185">Reference proteome</keyword>
<dbReference type="AlphaFoldDB" id="A0AAU9RKP4"/>
<evidence type="ECO:0000313" key="2">
    <source>
        <dbReference type="Proteomes" id="UP000836841"/>
    </source>
</evidence>
<sequence length="53" mass="6102">HFSELPDIKRVIVNTHAIEPQAYALVEFFGTLSRECTLECKKDLLLMNLRGKL</sequence>
<feature type="non-terminal residue" evidence="1">
    <location>
        <position position="1"/>
    </location>
</feature>
<evidence type="ECO:0000313" key="1">
    <source>
        <dbReference type="EMBL" id="CAH2042788.1"/>
    </source>
</evidence>
<proteinExistence type="predicted"/>